<dbReference type="InParanoid" id="A0A4R2PVX4"/>
<dbReference type="Proteomes" id="UP000295399">
    <property type="component" value="Unassembled WGS sequence"/>
</dbReference>
<reference evidence="2 3" key="1">
    <citation type="submission" date="2019-03" db="EMBL/GenBank/DDBJ databases">
        <title>Genomic Encyclopedia of Type Strains, Phase IV (KMG-IV): sequencing the most valuable type-strain genomes for metagenomic binning, comparative biology and taxonomic classification.</title>
        <authorList>
            <person name="Goeker M."/>
        </authorList>
    </citation>
    <scope>NUCLEOTIDE SEQUENCE [LARGE SCALE GENOMIC DNA]</scope>
    <source>
        <strain evidence="2 3">DSM 2132</strain>
    </source>
</reference>
<dbReference type="InterPro" id="IPR011042">
    <property type="entry name" value="6-blade_b-propeller_TolB-like"/>
</dbReference>
<feature type="region of interest" description="Disordered" evidence="1">
    <location>
        <begin position="267"/>
        <end position="297"/>
    </location>
</feature>
<keyword evidence="3" id="KW-1185">Reference proteome</keyword>
<dbReference type="SUPFAM" id="SSF63829">
    <property type="entry name" value="Calcium-dependent phosphotriesterase"/>
    <property type="match status" value="1"/>
</dbReference>
<evidence type="ECO:0000313" key="2">
    <source>
        <dbReference type="EMBL" id="TCP38301.1"/>
    </source>
</evidence>
<protein>
    <submittedName>
        <fullName evidence="2">Uncharacterized protein</fullName>
    </submittedName>
</protein>
<name>A0A4R2PVX4_RHOSA</name>
<dbReference type="Gene3D" id="2.120.10.30">
    <property type="entry name" value="TolB, C-terminal domain"/>
    <property type="match status" value="1"/>
</dbReference>
<dbReference type="EMBL" id="SLXO01000001">
    <property type="protein sequence ID" value="TCP38301.1"/>
    <property type="molecule type" value="Genomic_DNA"/>
</dbReference>
<organism evidence="2 3">
    <name type="scientific">Rhodothalassium salexigens DSM 2132</name>
    <dbReference type="NCBI Taxonomy" id="1188247"/>
    <lineage>
        <taxon>Bacteria</taxon>
        <taxon>Pseudomonadati</taxon>
        <taxon>Pseudomonadota</taxon>
        <taxon>Alphaproteobacteria</taxon>
        <taxon>Rhodothalassiales</taxon>
        <taxon>Rhodothalassiaceae</taxon>
        <taxon>Rhodothalassium</taxon>
    </lineage>
</organism>
<gene>
    <name evidence="2" type="ORF">EV659_101200</name>
</gene>
<dbReference type="PANTHER" id="PTHR11799">
    <property type="entry name" value="PARAOXONASE"/>
    <property type="match status" value="1"/>
</dbReference>
<dbReference type="PANTHER" id="PTHR11799:SF12">
    <property type="entry name" value="PARAOXONASE-RELATED"/>
    <property type="match status" value="1"/>
</dbReference>
<accession>A0A4R2PVX4</accession>
<dbReference type="InterPro" id="IPR051288">
    <property type="entry name" value="Serum_paraoxonase/arylesterase"/>
</dbReference>
<evidence type="ECO:0000256" key="1">
    <source>
        <dbReference type="SAM" id="MobiDB-lite"/>
    </source>
</evidence>
<sequence length="401" mass="41788">MTGPMDRGTRRRAWRLGALALVLVLAAGVGAGLVLRPTTDLRLGAAVTDCHPLDLVDATTGRAITGIEDLAPDPVAGWLYLSAFDRRAVAHELAQTGRAQTQGALYRLRAADLERAGPLTLEPLAGAAPVRPHGIALSADRRRLFVVDRANAPAAAGAAIAPRLRAFDIAADRLVPAWTLDHPGLCRANDVVALGPDRVAVTLDHGACDGWRRGLEDVFKLPRARLAIAGPEGLVRTPERFVFANGVVRMPDGRLAVAETRARRLRLVSPDRSGQEPGAAAPGTETPDTETAGAKLPGAETHVPLPFPPDNLTPAPGGGLIAAGPPRLMRYALFCAGWAGVDTTPSAVAHVSGQGRVTPLVAGALPGLSGATVAAQLNRHLVIASGYDRGLNVCRLTTGRP</sequence>
<proteinExistence type="predicted"/>
<comment type="caution">
    <text evidence="2">The sequence shown here is derived from an EMBL/GenBank/DDBJ whole genome shotgun (WGS) entry which is preliminary data.</text>
</comment>
<dbReference type="AlphaFoldDB" id="A0A4R2PVX4"/>
<evidence type="ECO:0000313" key="3">
    <source>
        <dbReference type="Proteomes" id="UP000295399"/>
    </source>
</evidence>